<evidence type="ECO:0000313" key="3">
    <source>
        <dbReference type="EMBL" id="SDC84748.1"/>
    </source>
</evidence>
<dbReference type="STRING" id="1814289.SAMN05216410_2381"/>
<reference evidence="3 4" key="1">
    <citation type="submission" date="2016-09" db="EMBL/GenBank/DDBJ databases">
        <authorList>
            <person name="Capua I."/>
            <person name="De Benedictis P."/>
            <person name="Joannis T."/>
            <person name="Lombin L.H."/>
            <person name="Cattoli G."/>
        </authorList>
    </citation>
    <scope>NUCLEOTIDE SEQUENCE [LARGE SCALE GENOMIC DNA]</scope>
    <source>
        <strain evidence="3 4">ISLP-3</strain>
    </source>
</reference>
<keyword evidence="4" id="KW-1185">Reference proteome</keyword>
<dbReference type="InterPro" id="IPR038610">
    <property type="entry name" value="FliK-like_C_sf"/>
</dbReference>
<feature type="domain" description="Flagellar hook-length control protein-like C-terminal" evidence="2">
    <location>
        <begin position="420"/>
        <end position="493"/>
    </location>
</feature>
<dbReference type="InterPro" id="IPR021136">
    <property type="entry name" value="Flagellar_hook_control-like_C"/>
</dbReference>
<dbReference type="RefSeq" id="WP_093183473.1">
    <property type="nucleotide sequence ID" value="NZ_FMYH01000004.1"/>
</dbReference>
<keyword evidence="3" id="KW-0966">Cell projection</keyword>
<sequence length="553" mass="51993">MIPMTPQGLRAQTSPAVGVQGAARSAPTGSGDDFARALRQETQDRVAARPREVARPEREADRSVRRTAGGSASRDDRSDVARSARADARRIDQRRDQASGGSVEGTGRAAASTAGQAALGTGDAATGSQGIAGQGVAGQGVAGQGIAGQGIAEPGATAADQAATAAFGYLAGSGSVSAEMLVRGAVVPQAAGVVGDTGDTEGGGGAEGGIDAADPGSGLGPAVTAISGAATDGAALRGAALLGEAVPGVGSFDGSAGALTGASLPAVAAPSAGSVAVAVQAAPAGEPADRAGRSAAAVTGLAITIPGATAAPAGPAATASVEPSVLASGTVGALGVGAGGGAGSAAGGQAGGSGTGASGTEGMTPVAAPASGAAPVGIFAQTLAGLGGVDRAAAPAAAGSASQVSLAEQIRGPVLALRTAAPGEHLLTLKVTPDNLGPVQVRAHIGADGIRIELVGATDAAREGLRTLLTDLRRDLAGTGMNATLSLGSDSSQGGRTGQGAPGDPGNLGGTGDGSAQGRPARPDAAEVRELQVSAPVPILPTTSGAHGVDVLT</sequence>
<feature type="compositionally biased region" description="Basic and acidic residues" evidence="1">
    <location>
        <begin position="73"/>
        <end position="97"/>
    </location>
</feature>
<evidence type="ECO:0000259" key="2">
    <source>
        <dbReference type="Pfam" id="PF02120"/>
    </source>
</evidence>
<dbReference type="OrthoDB" id="5149615at2"/>
<feature type="region of interest" description="Disordered" evidence="1">
    <location>
        <begin position="483"/>
        <end position="527"/>
    </location>
</feature>
<gene>
    <name evidence="3" type="ORF">SAMN05216410_2381</name>
</gene>
<proteinExistence type="predicted"/>
<evidence type="ECO:0000313" key="4">
    <source>
        <dbReference type="Proteomes" id="UP000199039"/>
    </source>
</evidence>
<dbReference type="Proteomes" id="UP000199039">
    <property type="component" value="Unassembled WGS sequence"/>
</dbReference>
<keyword evidence="3" id="KW-0282">Flagellum</keyword>
<feature type="compositionally biased region" description="Basic and acidic residues" evidence="1">
    <location>
        <begin position="33"/>
        <end position="64"/>
    </location>
</feature>
<dbReference type="AlphaFoldDB" id="A0A1G6PXG8"/>
<dbReference type="EMBL" id="FMYH01000004">
    <property type="protein sequence ID" value="SDC84748.1"/>
    <property type="molecule type" value="Genomic_DNA"/>
</dbReference>
<protein>
    <submittedName>
        <fullName evidence="3">Flagellar hook-length control protein FliK</fullName>
    </submittedName>
</protein>
<organism evidence="3 4">
    <name type="scientific">Sanguibacter gelidistatuariae</name>
    <dbReference type="NCBI Taxonomy" id="1814289"/>
    <lineage>
        <taxon>Bacteria</taxon>
        <taxon>Bacillati</taxon>
        <taxon>Actinomycetota</taxon>
        <taxon>Actinomycetes</taxon>
        <taxon>Micrococcales</taxon>
        <taxon>Sanguibacteraceae</taxon>
        <taxon>Sanguibacter</taxon>
    </lineage>
</organism>
<accession>A0A1G6PXG8</accession>
<dbReference type="Gene3D" id="3.30.750.140">
    <property type="match status" value="1"/>
</dbReference>
<keyword evidence="3" id="KW-0969">Cilium</keyword>
<feature type="region of interest" description="Disordered" evidence="1">
    <location>
        <begin position="1"/>
        <end position="110"/>
    </location>
</feature>
<feature type="compositionally biased region" description="Gly residues" evidence="1">
    <location>
        <begin position="495"/>
        <end position="515"/>
    </location>
</feature>
<dbReference type="Pfam" id="PF02120">
    <property type="entry name" value="Flg_hook"/>
    <property type="match status" value="1"/>
</dbReference>
<evidence type="ECO:0000256" key="1">
    <source>
        <dbReference type="SAM" id="MobiDB-lite"/>
    </source>
</evidence>
<feature type="compositionally biased region" description="Polar residues" evidence="1">
    <location>
        <begin position="483"/>
        <end position="494"/>
    </location>
</feature>
<dbReference type="CDD" id="cd17470">
    <property type="entry name" value="T3SS_Flik_C"/>
    <property type="match status" value="1"/>
</dbReference>
<feature type="region of interest" description="Disordered" evidence="1">
    <location>
        <begin position="534"/>
        <end position="553"/>
    </location>
</feature>
<name>A0A1G6PXG8_9MICO</name>